<evidence type="ECO:0000256" key="14">
    <source>
        <dbReference type="PROSITE-ProRule" id="PRU00023"/>
    </source>
</evidence>
<dbReference type="InterPro" id="IPR050776">
    <property type="entry name" value="Ank_Repeat/CDKN_Inhibitor"/>
</dbReference>
<keyword evidence="4" id="KW-0677">Repeat</keyword>
<dbReference type="Proteomes" id="UP001177744">
    <property type="component" value="Unassembled WGS sequence"/>
</dbReference>
<dbReference type="Pfam" id="PF12796">
    <property type="entry name" value="Ank_2"/>
    <property type="match status" value="1"/>
</dbReference>
<evidence type="ECO:0000256" key="10">
    <source>
        <dbReference type="ARBA" id="ARBA00056064"/>
    </source>
</evidence>
<evidence type="ECO:0000313" key="17">
    <source>
        <dbReference type="Proteomes" id="UP001177744"/>
    </source>
</evidence>
<evidence type="ECO:0000313" key="16">
    <source>
        <dbReference type="EMBL" id="KAK1342767.1"/>
    </source>
</evidence>
<dbReference type="SUPFAM" id="SSF48403">
    <property type="entry name" value="Ankyrin repeat"/>
    <property type="match status" value="2"/>
</dbReference>
<keyword evidence="6 14" id="KW-0040">ANK repeat</keyword>
<comment type="subunit">
    <text evidence="11">Interacts with CDK6.</text>
</comment>
<dbReference type="PROSITE" id="PS50297">
    <property type="entry name" value="ANK_REP_REGION"/>
    <property type="match status" value="2"/>
</dbReference>
<comment type="function">
    <text evidence="10">Interacts strongly with CDK4 and CDK6 and inhibits them.</text>
</comment>
<evidence type="ECO:0000256" key="4">
    <source>
        <dbReference type="ARBA" id="ARBA00022737"/>
    </source>
</evidence>
<dbReference type="Gene3D" id="1.25.40.20">
    <property type="entry name" value="Ankyrin repeat-containing domain"/>
    <property type="match status" value="1"/>
</dbReference>
<feature type="repeat" description="ANK" evidence="14">
    <location>
        <begin position="161"/>
        <end position="181"/>
    </location>
</feature>
<evidence type="ECO:0000256" key="12">
    <source>
        <dbReference type="ARBA" id="ARBA00070050"/>
    </source>
</evidence>
<keyword evidence="3" id="KW-0963">Cytoplasm</keyword>
<evidence type="ECO:0000256" key="7">
    <source>
        <dbReference type="ARBA" id="ARBA00023242"/>
    </source>
</evidence>
<evidence type="ECO:0000256" key="11">
    <source>
        <dbReference type="ARBA" id="ARBA00065666"/>
    </source>
</evidence>
<gene>
    <name evidence="16" type="ORF">QTO34_015533</name>
</gene>
<accession>A0AA40LSY6</accession>
<dbReference type="GO" id="GO:0019899">
    <property type="term" value="F:enzyme binding"/>
    <property type="evidence" value="ECO:0007669"/>
    <property type="project" value="UniProtKB-ARBA"/>
</dbReference>
<keyword evidence="17" id="KW-1185">Reference proteome</keyword>
<proteinExistence type="inferred from homology"/>
<dbReference type="FunFam" id="1.25.40.20:FF:000169">
    <property type="entry name" value="Cyclin-dependent kinase 4 inhibitor D"/>
    <property type="match status" value="1"/>
</dbReference>
<evidence type="ECO:0000256" key="15">
    <source>
        <dbReference type="SAM" id="MobiDB-lite"/>
    </source>
</evidence>
<protein>
    <recommendedName>
        <fullName evidence="12">Cyclin-dependent kinase 4 inhibitor D</fullName>
    </recommendedName>
    <alternativeName>
        <fullName evidence="13">p19-INK4d</fullName>
    </alternativeName>
</protein>
<name>A0AA40LSY6_CNENI</name>
<comment type="caution">
    <text evidence="16">The sequence shown here is derived from an EMBL/GenBank/DDBJ whole genome shotgun (WGS) entry which is preliminary data.</text>
</comment>
<organism evidence="16 17">
    <name type="scientific">Cnephaeus nilssonii</name>
    <name type="common">Northern bat</name>
    <name type="synonym">Eptesicus nilssonii</name>
    <dbReference type="NCBI Taxonomy" id="3371016"/>
    <lineage>
        <taxon>Eukaryota</taxon>
        <taxon>Metazoa</taxon>
        <taxon>Chordata</taxon>
        <taxon>Craniata</taxon>
        <taxon>Vertebrata</taxon>
        <taxon>Euteleostomi</taxon>
        <taxon>Mammalia</taxon>
        <taxon>Eutheria</taxon>
        <taxon>Laurasiatheria</taxon>
        <taxon>Chiroptera</taxon>
        <taxon>Yangochiroptera</taxon>
        <taxon>Vespertilionidae</taxon>
        <taxon>Cnephaeus</taxon>
    </lineage>
</organism>
<comment type="subcellular location">
    <subcellularLocation>
        <location evidence="2">Cytoplasm</location>
    </subcellularLocation>
    <subcellularLocation>
        <location evidence="1">Nucleus</location>
    </subcellularLocation>
</comment>
<evidence type="ECO:0000256" key="6">
    <source>
        <dbReference type="ARBA" id="ARBA00023043"/>
    </source>
</evidence>
<keyword evidence="8" id="KW-0131">Cell cycle</keyword>
<keyword evidence="5" id="KW-0007">Acetylation</keyword>
<dbReference type="PANTHER" id="PTHR24201:SF7">
    <property type="entry name" value="CYCLIN-DEPENDENT KINASE 4 INHIBITOR D"/>
    <property type="match status" value="1"/>
</dbReference>
<dbReference type="GO" id="GO:0005737">
    <property type="term" value="C:cytoplasm"/>
    <property type="evidence" value="ECO:0007669"/>
    <property type="project" value="UniProtKB-SubCell"/>
</dbReference>
<evidence type="ECO:0000256" key="8">
    <source>
        <dbReference type="ARBA" id="ARBA00023306"/>
    </source>
</evidence>
<evidence type="ECO:0000256" key="3">
    <source>
        <dbReference type="ARBA" id="ARBA00022490"/>
    </source>
</evidence>
<evidence type="ECO:0000256" key="2">
    <source>
        <dbReference type="ARBA" id="ARBA00004496"/>
    </source>
</evidence>
<evidence type="ECO:0000256" key="13">
    <source>
        <dbReference type="ARBA" id="ARBA00082064"/>
    </source>
</evidence>
<sequence>MLLEEVRAGDRLSGAAARGDVPEVRRLLHRELVHPDALNRFGKTALQVRPVCLAARPGPQSRERTGPRPSPKASWPRWRPTGIRSSVGGLTLLPDVPFRRFLVMMFGSPTIALELLKQGASPNVQDTSGTTPAHDAARTGFLDTLKVLVEHGADVNAPDNTGALPIHLAVREGHTAVVRFLAAESDLHHRDTRGLTPLELAQGRGAQDLMDILQGHMLAPL</sequence>
<dbReference type="InterPro" id="IPR002110">
    <property type="entry name" value="Ankyrin_rpt"/>
</dbReference>
<evidence type="ECO:0000256" key="1">
    <source>
        <dbReference type="ARBA" id="ARBA00004123"/>
    </source>
</evidence>
<dbReference type="GO" id="GO:0005634">
    <property type="term" value="C:nucleus"/>
    <property type="evidence" value="ECO:0007669"/>
    <property type="project" value="UniProtKB-SubCell"/>
</dbReference>
<dbReference type="GO" id="GO:1902807">
    <property type="term" value="P:negative regulation of cell cycle G1/S phase transition"/>
    <property type="evidence" value="ECO:0007669"/>
    <property type="project" value="UniProtKB-ARBA"/>
</dbReference>
<evidence type="ECO:0000256" key="5">
    <source>
        <dbReference type="ARBA" id="ARBA00022990"/>
    </source>
</evidence>
<dbReference type="EMBL" id="JAULJE010000005">
    <property type="protein sequence ID" value="KAK1342767.1"/>
    <property type="molecule type" value="Genomic_DNA"/>
</dbReference>
<dbReference type="PROSITE" id="PS50088">
    <property type="entry name" value="ANK_REPEAT"/>
    <property type="match status" value="2"/>
</dbReference>
<dbReference type="PANTHER" id="PTHR24201">
    <property type="entry name" value="ANK_REP_REGION DOMAIN-CONTAINING PROTEIN"/>
    <property type="match status" value="1"/>
</dbReference>
<evidence type="ECO:0000256" key="9">
    <source>
        <dbReference type="ARBA" id="ARBA00038438"/>
    </source>
</evidence>
<dbReference type="AlphaFoldDB" id="A0AA40LSY6"/>
<reference evidence="16" key="1">
    <citation type="submission" date="2023-06" db="EMBL/GenBank/DDBJ databases">
        <title>Reference genome for the Northern bat (Eptesicus nilssonii), a most northern bat species.</title>
        <authorList>
            <person name="Laine V.N."/>
            <person name="Pulliainen A.T."/>
            <person name="Lilley T.M."/>
        </authorList>
    </citation>
    <scope>NUCLEOTIDE SEQUENCE</scope>
    <source>
        <strain evidence="16">BLF_Eptnil</strain>
        <tissue evidence="16">Kidney</tissue>
    </source>
</reference>
<dbReference type="SMART" id="SM00248">
    <property type="entry name" value="ANK"/>
    <property type="match status" value="2"/>
</dbReference>
<comment type="similarity">
    <text evidence="9">Belongs to the CDKN2 cyclin-dependent kinase inhibitor family.</text>
</comment>
<keyword evidence="7" id="KW-0539">Nucleus</keyword>
<dbReference type="InterPro" id="IPR036770">
    <property type="entry name" value="Ankyrin_rpt-contain_sf"/>
</dbReference>
<feature type="repeat" description="ANK" evidence="14">
    <location>
        <begin position="128"/>
        <end position="160"/>
    </location>
</feature>
<feature type="region of interest" description="Disordered" evidence="15">
    <location>
        <begin position="54"/>
        <end position="80"/>
    </location>
</feature>